<evidence type="ECO:0000313" key="2">
    <source>
        <dbReference type="EMBL" id="KAF6747235.1"/>
    </source>
</evidence>
<dbReference type="AlphaFoldDB" id="A0A8H6HIZ5"/>
<reference evidence="2 3" key="1">
    <citation type="submission" date="2020-07" db="EMBL/GenBank/DDBJ databases">
        <title>Comparative genomics of pyrophilous fungi reveals a link between fire events and developmental genes.</title>
        <authorList>
            <consortium name="DOE Joint Genome Institute"/>
            <person name="Steindorff A.S."/>
            <person name="Carver A."/>
            <person name="Calhoun S."/>
            <person name="Stillman K."/>
            <person name="Liu H."/>
            <person name="Lipzen A."/>
            <person name="Pangilinan J."/>
            <person name="Labutti K."/>
            <person name="Bruns T.D."/>
            <person name="Grigoriev I.V."/>
        </authorList>
    </citation>
    <scope>NUCLEOTIDE SEQUENCE [LARGE SCALE GENOMIC DNA]</scope>
    <source>
        <strain evidence="2 3">CBS 144469</strain>
    </source>
</reference>
<feature type="region of interest" description="Disordered" evidence="1">
    <location>
        <begin position="304"/>
        <end position="402"/>
    </location>
</feature>
<feature type="region of interest" description="Disordered" evidence="1">
    <location>
        <begin position="1"/>
        <end position="75"/>
    </location>
</feature>
<protein>
    <submittedName>
        <fullName evidence="2">Uncharacterized protein</fullName>
    </submittedName>
</protein>
<sequence>MSSSNSSGRRSTSNSSRRRSTRVSGKNSQPQAPHTPSAPKTVDQTDSVDAPSIPGTVTQPDGLADASGTAAPSAAAPELELVLPTIDEESSTTGAEKTTAALVLDPAVPIAILDSEGAMLAADSLPVTAVDPPLRIATSRAVRRPTAAAVQPSATATSADVRAVEDSTGPGPATTSSKVIPIKPPHDTFHPAVQITTQNGTSLIFKTIEEYKVYQRAPAVQVTLGDGRELTFQTIQDFMVYASRQVPVYLLAHTSVDLPYSSERKAHAEASDTPEHRQRPIRVIDRTGTNVVLELNVNPIASSNDAVQKKSSKKETAKSAKGKAPARVRTETVSPSPSSEASTSTGPGTKSRLSLGKKRPSRGDHDDYSDIEILGPSTPKKGRVDSDSDVVYMGGLTPQAEK</sequence>
<feature type="compositionally biased region" description="Low complexity" evidence="1">
    <location>
        <begin position="64"/>
        <end position="75"/>
    </location>
</feature>
<dbReference type="EMBL" id="JACGCI010000083">
    <property type="protein sequence ID" value="KAF6747235.1"/>
    <property type="molecule type" value="Genomic_DNA"/>
</dbReference>
<accession>A0A8H6HIZ5</accession>
<feature type="region of interest" description="Disordered" evidence="1">
    <location>
        <begin position="263"/>
        <end position="284"/>
    </location>
</feature>
<evidence type="ECO:0000313" key="3">
    <source>
        <dbReference type="Proteomes" id="UP000521943"/>
    </source>
</evidence>
<organism evidence="2 3">
    <name type="scientific">Ephemerocybe angulata</name>
    <dbReference type="NCBI Taxonomy" id="980116"/>
    <lineage>
        <taxon>Eukaryota</taxon>
        <taxon>Fungi</taxon>
        <taxon>Dikarya</taxon>
        <taxon>Basidiomycota</taxon>
        <taxon>Agaricomycotina</taxon>
        <taxon>Agaricomycetes</taxon>
        <taxon>Agaricomycetidae</taxon>
        <taxon>Agaricales</taxon>
        <taxon>Agaricineae</taxon>
        <taxon>Psathyrellaceae</taxon>
        <taxon>Ephemerocybe</taxon>
    </lineage>
</organism>
<evidence type="ECO:0000256" key="1">
    <source>
        <dbReference type="SAM" id="MobiDB-lite"/>
    </source>
</evidence>
<feature type="compositionally biased region" description="Low complexity" evidence="1">
    <location>
        <begin position="1"/>
        <end position="15"/>
    </location>
</feature>
<feature type="region of interest" description="Disordered" evidence="1">
    <location>
        <begin position="147"/>
        <end position="185"/>
    </location>
</feature>
<keyword evidence="3" id="KW-1185">Reference proteome</keyword>
<feature type="compositionally biased region" description="Low complexity" evidence="1">
    <location>
        <begin position="331"/>
        <end position="349"/>
    </location>
</feature>
<proteinExistence type="predicted"/>
<gene>
    <name evidence="2" type="ORF">DFP72DRAFT_854556</name>
</gene>
<name>A0A8H6HIZ5_9AGAR</name>
<comment type="caution">
    <text evidence="2">The sequence shown here is derived from an EMBL/GenBank/DDBJ whole genome shotgun (WGS) entry which is preliminary data.</text>
</comment>
<dbReference type="Proteomes" id="UP000521943">
    <property type="component" value="Unassembled WGS sequence"/>
</dbReference>